<sequence length="267" mass="30794">MAVNDSLLYIQSLFMSRIPIAGGMSEFYLGNSTLIQVWDNFGYTLNGFMTSFNLLGHTAIAFNRFSSLFLSQRYQWMWSGRRLTSVVILLFVLSLISVCYRIYGPFHYILTVDGVVALYDDPVIRQIYPIERTAIFVSTSILTLVLEASTGIKYRLIWHKLNPYNKVSYNKDMQLFLHSIFIFISHCMMTSYFILYWIAILNGLSGLLHGSQQCVPLIFDFMCLGAPVFLFCVSTVVRKNYLDFYRIRKLNIANKLSPQTVTYLNVT</sequence>
<evidence type="ECO:0000256" key="6">
    <source>
        <dbReference type="RuleBase" id="RU280813"/>
    </source>
</evidence>
<evidence type="ECO:0000256" key="5">
    <source>
        <dbReference type="ARBA" id="ARBA00023136"/>
    </source>
</evidence>
<proteinExistence type="inferred from homology"/>
<keyword evidence="3 6" id="KW-0812">Transmembrane</keyword>
<dbReference type="GO" id="GO:0004888">
    <property type="term" value="F:transmembrane signaling receptor activity"/>
    <property type="evidence" value="ECO:0007669"/>
    <property type="project" value="InterPro"/>
</dbReference>
<feature type="transmembrane region" description="Helical" evidence="6">
    <location>
        <begin position="218"/>
        <end position="237"/>
    </location>
</feature>
<dbReference type="InterPro" id="IPR000609">
    <property type="entry name" value="7TM_GPCR_serpentine_rcpt_Srg"/>
</dbReference>
<dbReference type="AlphaFoldDB" id="A0A914C771"/>
<evidence type="ECO:0000256" key="3">
    <source>
        <dbReference type="ARBA" id="ARBA00022692"/>
    </source>
</evidence>
<comment type="subcellular location">
    <subcellularLocation>
        <location evidence="1">Membrane</location>
        <topology evidence="1">Multi-pass membrane protein</topology>
    </subcellularLocation>
</comment>
<dbReference type="PANTHER" id="PTHR31552:SF8">
    <property type="entry name" value="SERPENTINE RECEPTOR CLASS GAMMA"/>
    <property type="match status" value="1"/>
</dbReference>
<feature type="transmembrane region" description="Helical" evidence="6">
    <location>
        <begin position="83"/>
        <end position="103"/>
    </location>
</feature>
<dbReference type="GO" id="GO:0007606">
    <property type="term" value="P:sensory perception of chemical stimulus"/>
    <property type="evidence" value="ECO:0007669"/>
    <property type="project" value="UniProtKB-UniRule"/>
</dbReference>
<keyword evidence="7" id="KW-1185">Reference proteome</keyword>
<keyword evidence="4 6" id="KW-1133">Transmembrane helix</keyword>
<name>A0A914C771_9BILA</name>
<protein>
    <recommendedName>
        <fullName evidence="6">Serpentine receptor class gamma</fullName>
    </recommendedName>
</protein>
<reference evidence="8" key="1">
    <citation type="submission" date="2022-11" db="UniProtKB">
        <authorList>
            <consortium name="WormBaseParasite"/>
        </authorList>
    </citation>
    <scope>IDENTIFICATION</scope>
</reference>
<accession>A0A914C771</accession>
<comment type="caution">
    <text evidence="6">Lacks conserved residue(s) required for the propagation of feature annotation.</text>
</comment>
<evidence type="ECO:0000256" key="1">
    <source>
        <dbReference type="ARBA" id="ARBA00004141"/>
    </source>
</evidence>
<feature type="transmembrane region" description="Helical" evidence="6">
    <location>
        <begin position="41"/>
        <end position="62"/>
    </location>
</feature>
<feature type="transmembrane region" description="Helical" evidence="6">
    <location>
        <begin position="134"/>
        <end position="154"/>
    </location>
</feature>
<organism evidence="7 8">
    <name type="scientific">Acrobeloides nanus</name>
    <dbReference type="NCBI Taxonomy" id="290746"/>
    <lineage>
        <taxon>Eukaryota</taxon>
        <taxon>Metazoa</taxon>
        <taxon>Ecdysozoa</taxon>
        <taxon>Nematoda</taxon>
        <taxon>Chromadorea</taxon>
        <taxon>Rhabditida</taxon>
        <taxon>Tylenchina</taxon>
        <taxon>Cephalobomorpha</taxon>
        <taxon>Cephaloboidea</taxon>
        <taxon>Cephalobidae</taxon>
        <taxon>Acrobeloides</taxon>
    </lineage>
</organism>
<evidence type="ECO:0000256" key="4">
    <source>
        <dbReference type="ARBA" id="ARBA00022989"/>
    </source>
</evidence>
<dbReference type="PANTHER" id="PTHR31552">
    <property type="entry name" value="SERPENTINE RECEPTOR CLASS GAMMA"/>
    <property type="match status" value="1"/>
</dbReference>
<dbReference type="Proteomes" id="UP000887540">
    <property type="component" value="Unplaced"/>
</dbReference>
<evidence type="ECO:0000313" key="8">
    <source>
        <dbReference type="WBParaSite" id="ACRNAN_Path_374.g1432.t1"/>
    </source>
</evidence>
<dbReference type="WBParaSite" id="ACRNAN_Path_374.g1432.t1">
    <property type="protein sequence ID" value="ACRNAN_Path_374.g1432.t1"/>
    <property type="gene ID" value="ACRNAN_Path_374.g1432"/>
</dbReference>
<comment type="similarity">
    <text evidence="2 6">Belongs to the nematode receptor-like protein srg family.</text>
</comment>
<dbReference type="Pfam" id="PF02118">
    <property type="entry name" value="Srg"/>
    <property type="match status" value="1"/>
</dbReference>
<dbReference type="GO" id="GO:0016020">
    <property type="term" value="C:membrane"/>
    <property type="evidence" value="ECO:0007669"/>
    <property type="project" value="UniProtKB-SubCell"/>
</dbReference>
<keyword evidence="5 6" id="KW-0472">Membrane</keyword>
<feature type="transmembrane region" description="Helical" evidence="6">
    <location>
        <begin position="175"/>
        <end position="198"/>
    </location>
</feature>
<evidence type="ECO:0000256" key="2">
    <source>
        <dbReference type="ARBA" id="ARBA00005692"/>
    </source>
</evidence>
<evidence type="ECO:0000313" key="7">
    <source>
        <dbReference type="Proteomes" id="UP000887540"/>
    </source>
</evidence>